<evidence type="ECO:0000256" key="8">
    <source>
        <dbReference type="ARBA" id="ARBA00022960"/>
    </source>
</evidence>
<dbReference type="EMBL" id="JACGWV010000001">
    <property type="protein sequence ID" value="MBA8808700.1"/>
    <property type="molecule type" value="Genomic_DNA"/>
</dbReference>
<evidence type="ECO:0000256" key="1">
    <source>
        <dbReference type="ARBA" id="ARBA00004651"/>
    </source>
</evidence>
<dbReference type="GO" id="GO:0050380">
    <property type="term" value="F:undecaprenyl-diphosphatase activity"/>
    <property type="evidence" value="ECO:0007669"/>
    <property type="project" value="UniProtKB-UniRule"/>
</dbReference>
<sequence>MTAWEAILLGLVQGLTEFLPISSSAHLRIVGELIGSSDPGAAFTAITQIGTEAAVIIYYRQKIGVILVAWFKALSGAYGKGWRARAGLGPRPGSVDVRHGRPGVIANPDAAMGWYIIFGSIPIVVLGLLFQDYIETTLRNLWITVFMLAFFAILLLLADIYGRRERELTTLTGRSAIGFGFAQALALVPGVSRSGGTITAGLTMGFTRKAAADYSFLLAIPAVLGSGFYQLVKTLGEPMPAGSPGWGAILLATVVAFGVGYAVIIGFLKIIANYSYKPFVYYRLVLAAVVVYLLMSGTIDAHGGVA</sequence>
<dbReference type="GO" id="GO:0046677">
    <property type="term" value="P:response to antibiotic"/>
    <property type="evidence" value="ECO:0007669"/>
    <property type="project" value="UniProtKB-UniRule"/>
</dbReference>
<dbReference type="HAMAP" id="MF_01006">
    <property type="entry name" value="Undec_diphosphatase"/>
    <property type="match status" value="1"/>
</dbReference>
<dbReference type="GO" id="GO:0008360">
    <property type="term" value="P:regulation of cell shape"/>
    <property type="evidence" value="ECO:0007669"/>
    <property type="project" value="UniProtKB-KW"/>
</dbReference>
<name>A0A7W3J9E3_9MICO</name>
<evidence type="ECO:0000313" key="18">
    <source>
        <dbReference type="EMBL" id="MBA8808700.1"/>
    </source>
</evidence>
<evidence type="ECO:0000256" key="7">
    <source>
        <dbReference type="ARBA" id="ARBA00022801"/>
    </source>
</evidence>
<dbReference type="GO" id="GO:0005886">
    <property type="term" value="C:plasma membrane"/>
    <property type="evidence" value="ECO:0007669"/>
    <property type="project" value="UniProtKB-SubCell"/>
</dbReference>
<evidence type="ECO:0000256" key="9">
    <source>
        <dbReference type="ARBA" id="ARBA00022984"/>
    </source>
</evidence>
<keyword evidence="19" id="KW-1185">Reference proteome</keyword>
<evidence type="ECO:0000256" key="13">
    <source>
        <dbReference type="ARBA" id="ARBA00023316"/>
    </source>
</evidence>
<evidence type="ECO:0000256" key="12">
    <source>
        <dbReference type="ARBA" id="ARBA00023251"/>
    </source>
</evidence>
<gene>
    <name evidence="17" type="primary">uppP</name>
    <name evidence="18" type="ORF">FHX71_002642</name>
</gene>
<dbReference type="GO" id="GO:0009252">
    <property type="term" value="P:peptidoglycan biosynthetic process"/>
    <property type="evidence" value="ECO:0007669"/>
    <property type="project" value="UniProtKB-KW"/>
</dbReference>
<keyword evidence="7 17" id="KW-0378">Hydrolase</keyword>
<evidence type="ECO:0000256" key="11">
    <source>
        <dbReference type="ARBA" id="ARBA00023136"/>
    </source>
</evidence>
<keyword evidence="11 17" id="KW-0472">Membrane</keyword>
<dbReference type="GO" id="GO:0071555">
    <property type="term" value="P:cell wall organization"/>
    <property type="evidence" value="ECO:0007669"/>
    <property type="project" value="UniProtKB-KW"/>
</dbReference>
<evidence type="ECO:0000256" key="4">
    <source>
        <dbReference type="ARBA" id="ARBA00021581"/>
    </source>
</evidence>
<evidence type="ECO:0000256" key="6">
    <source>
        <dbReference type="ARBA" id="ARBA00022692"/>
    </source>
</evidence>
<keyword evidence="5 17" id="KW-1003">Cell membrane</keyword>
<protein>
    <recommendedName>
        <fullName evidence="4 17">Undecaprenyl-diphosphatase</fullName>
        <ecNumber evidence="3 17">3.6.1.27</ecNumber>
    </recommendedName>
    <alternativeName>
        <fullName evidence="15 17">Bacitracin resistance protein</fullName>
    </alternativeName>
    <alternativeName>
        <fullName evidence="14 17">Undecaprenyl pyrophosphate phosphatase</fullName>
    </alternativeName>
</protein>
<comment type="function">
    <text evidence="17">Catalyzes the dephosphorylation of undecaprenyl diphosphate (UPP). Confers resistance to bacitracin.</text>
</comment>
<evidence type="ECO:0000256" key="17">
    <source>
        <dbReference type="HAMAP-Rule" id="MF_01006"/>
    </source>
</evidence>
<feature type="transmembrane region" description="Helical" evidence="17">
    <location>
        <begin position="142"/>
        <end position="161"/>
    </location>
</feature>
<dbReference type="AlphaFoldDB" id="A0A7W3J9E3"/>
<dbReference type="PANTHER" id="PTHR30622:SF4">
    <property type="entry name" value="UNDECAPRENYL-DIPHOSPHATASE"/>
    <property type="match status" value="1"/>
</dbReference>
<dbReference type="Proteomes" id="UP000540568">
    <property type="component" value="Unassembled WGS sequence"/>
</dbReference>
<dbReference type="EC" id="3.6.1.27" evidence="3 17"/>
<reference evidence="18 19" key="1">
    <citation type="submission" date="2020-07" db="EMBL/GenBank/DDBJ databases">
        <title>Sequencing the genomes of 1000 actinobacteria strains.</title>
        <authorList>
            <person name="Klenk H.-P."/>
        </authorList>
    </citation>
    <scope>NUCLEOTIDE SEQUENCE [LARGE SCALE GENOMIC DNA]</scope>
    <source>
        <strain evidence="18 19">DSM 44121</strain>
    </source>
</reference>
<evidence type="ECO:0000256" key="16">
    <source>
        <dbReference type="ARBA" id="ARBA00047594"/>
    </source>
</evidence>
<dbReference type="InterPro" id="IPR003824">
    <property type="entry name" value="UppP"/>
</dbReference>
<comment type="similarity">
    <text evidence="2 17">Belongs to the UppP family.</text>
</comment>
<keyword evidence="9 17" id="KW-0573">Peptidoglycan synthesis</keyword>
<keyword evidence="8 17" id="KW-0133">Cell shape</keyword>
<comment type="catalytic activity">
    <reaction evidence="16 17">
        <text>di-trans,octa-cis-undecaprenyl diphosphate + H2O = di-trans,octa-cis-undecaprenyl phosphate + phosphate + H(+)</text>
        <dbReference type="Rhea" id="RHEA:28094"/>
        <dbReference type="ChEBI" id="CHEBI:15377"/>
        <dbReference type="ChEBI" id="CHEBI:15378"/>
        <dbReference type="ChEBI" id="CHEBI:43474"/>
        <dbReference type="ChEBI" id="CHEBI:58405"/>
        <dbReference type="ChEBI" id="CHEBI:60392"/>
        <dbReference type="EC" id="3.6.1.27"/>
    </reaction>
</comment>
<keyword evidence="12 17" id="KW-0046">Antibiotic resistance</keyword>
<evidence type="ECO:0000256" key="3">
    <source>
        <dbReference type="ARBA" id="ARBA00012374"/>
    </source>
</evidence>
<comment type="subcellular location">
    <subcellularLocation>
        <location evidence="1 17">Cell membrane</location>
        <topology evidence="1 17">Multi-pass membrane protein</topology>
    </subcellularLocation>
</comment>
<evidence type="ECO:0000256" key="15">
    <source>
        <dbReference type="ARBA" id="ARBA00032932"/>
    </source>
</evidence>
<comment type="caution">
    <text evidence="18">The sequence shown here is derived from an EMBL/GenBank/DDBJ whole genome shotgun (WGS) entry which is preliminary data.</text>
</comment>
<feature type="transmembrane region" description="Helical" evidence="17">
    <location>
        <begin position="111"/>
        <end position="130"/>
    </location>
</feature>
<keyword evidence="6 17" id="KW-0812">Transmembrane</keyword>
<keyword evidence="13 17" id="KW-0961">Cell wall biogenesis/degradation</keyword>
<evidence type="ECO:0000256" key="2">
    <source>
        <dbReference type="ARBA" id="ARBA00010621"/>
    </source>
</evidence>
<dbReference type="RefSeq" id="WP_182616898.1">
    <property type="nucleotide sequence ID" value="NZ_BAAATF010000003.1"/>
</dbReference>
<evidence type="ECO:0000256" key="5">
    <source>
        <dbReference type="ARBA" id="ARBA00022475"/>
    </source>
</evidence>
<evidence type="ECO:0000256" key="10">
    <source>
        <dbReference type="ARBA" id="ARBA00022989"/>
    </source>
</evidence>
<dbReference type="PANTHER" id="PTHR30622">
    <property type="entry name" value="UNDECAPRENYL-DIPHOSPHATASE"/>
    <property type="match status" value="1"/>
</dbReference>
<comment type="miscellaneous">
    <text evidence="17">Bacitracin is thought to be involved in the inhibition of peptidoglycan synthesis by sequestering undecaprenyl diphosphate, thereby reducing the pool of lipid carrier available.</text>
</comment>
<feature type="transmembrane region" description="Helical" evidence="17">
    <location>
        <begin position="244"/>
        <end position="268"/>
    </location>
</feature>
<feature type="transmembrane region" description="Helical" evidence="17">
    <location>
        <begin position="214"/>
        <end position="232"/>
    </location>
</feature>
<proteinExistence type="inferred from homology"/>
<accession>A0A7W3J9E3</accession>
<keyword evidence="10 17" id="KW-1133">Transmembrane helix</keyword>
<organism evidence="18 19">
    <name type="scientific">Promicromonospora sukumoe</name>
    <dbReference type="NCBI Taxonomy" id="88382"/>
    <lineage>
        <taxon>Bacteria</taxon>
        <taxon>Bacillati</taxon>
        <taxon>Actinomycetota</taxon>
        <taxon>Actinomycetes</taxon>
        <taxon>Micrococcales</taxon>
        <taxon>Promicromonosporaceae</taxon>
        <taxon>Promicromonospora</taxon>
    </lineage>
</organism>
<evidence type="ECO:0000256" key="14">
    <source>
        <dbReference type="ARBA" id="ARBA00032707"/>
    </source>
</evidence>
<feature type="transmembrane region" description="Helical" evidence="17">
    <location>
        <begin position="280"/>
        <end position="299"/>
    </location>
</feature>
<evidence type="ECO:0000313" key="19">
    <source>
        <dbReference type="Proteomes" id="UP000540568"/>
    </source>
</evidence>
<dbReference type="Pfam" id="PF02673">
    <property type="entry name" value="BacA"/>
    <property type="match status" value="1"/>
</dbReference>